<dbReference type="GO" id="GO:0016853">
    <property type="term" value="F:isomerase activity"/>
    <property type="evidence" value="ECO:0007669"/>
    <property type="project" value="UniProtKB-KW"/>
</dbReference>
<dbReference type="SUPFAM" id="SSF52833">
    <property type="entry name" value="Thioredoxin-like"/>
    <property type="match status" value="1"/>
</dbReference>
<dbReference type="PANTHER" id="PTHR35272">
    <property type="entry name" value="THIOL:DISULFIDE INTERCHANGE PROTEIN DSBC-RELATED"/>
    <property type="match status" value="1"/>
</dbReference>
<dbReference type="AlphaFoldDB" id="A0A285USR8"/>
<dbReference type="Proteomes" id="UP000219167">
    <property type="component" value="Unassembled WGS sequence"/>
</dbReference>
<reference evidence="2 3" key="1">
    <citation type="submission" date="2017-08" db="EMBL/GenBank/DDBJ databases">
        <authorList>
            <person name="de Groot N.N."/>
        </authorList>
    </citation>
    <scope>NUCLEOTIDE SEQUENCE [LARGE SCALE GENOMIC DNA]</scope>
    <source>
        <strain evidence="2 3">JC85</strain>
    </source>
</reference>
<evidence type="ECO:0000313" key="2">
    <source>
        <dbReference type="EMBL" id="SOC44890.1"/>
    </source>
</evidence>
<gene>
    <name evidence="2" type="ORF">SAMN05892877_113146</name>
</gene>
<dbReference type="InterPro" id="IPR051470">
    <property type="entry name" value="Thiol:disulfide_interchange"/>
</dbReference>
<dbReference type="InterPro" id="IPR041205">
    <property type="entry name" value="ScsC_N"/>
</dbReference>
<dbReference type="InterPro" id="IPR036249">
    <property type="entry name" value="Thioredoxin-like_sf"/>
</dbReference>
<dbReference type="Pfam" id="PF18312">
    <property type="entry name" value="ScsC_N"/>
    <property type="match status" value="1"/>
</dbReference>
<sequence length="272" mass="29293">MPHLINGAFSRAGLYPKAFSLTHTVRRLMRLLRFTFTLIAALIVSHSLAVADPADKSQIEQIVRDYILENPEIIEEALGVLQTRAQEAEAKARASAVAAEQNALFQSENDLVMGNPDGDVTLVEFFDFNCGYCKRAAPDVQALVASDPNLRVVLKDFPILGEQSVEAAKVGLAVKRLMGATVAGEFHKKLIGLQGRADGRRAMELAQELGADRRRLEDEAAGKEVEAIIAKNLALAQRLGLTGTPTFIVGDSVIQGAVGVAPLRGAIKAVRK</sequence>
<dbReference type="CDD" id="cd03023">
    <property type="entry name" value="DsbA_Com1_like"/>
    <property type="match status" value="1"/>
</dbReference>
<name>A0A285USR8_9HYPH</name>
<proteinExistence type="predicted"/>
<keyword evidence="3" id="KW-1185">Reference proteome</keyword>
<dbReference type="Gene3D" id="3.40.30.10">
    <property type="entry name" value="Glutaredoxin"/>
    <property type="match status" value="1"/>
</dbReference>
<evidence type="ECO:0000313" key="3">
    <source>
        <dbReference type="Proteomes" id="UP000219167"/>
    </source>
</evidence>
<dbReference type="GO" id="GO:0016491">
    <property type="term" value="F:oxidoreductase activity"/>
    <property type="evidence" value="ECO:0007669"/>
    <property type="project" value="InterPro"/>
</dbReference>
<dbReference type="EMBL" id="OBQD01000013">
    <property type="protein sequence ID" value="SOC44890.1"/>
    <property type="molecule type" value="Genomic_DNA"/>
</dbReference>
<keyword evidence="2" id="KW-0413">Isomerase</keyword>
<dbReference type="PROSITE" id="PS51352">
    <property type="entry name" value="THIOREDOXIN_2"/>
    <property type="match status" value="1"/>
</dbReference>
<dbReference type="PANTHER" id="PTHR35272:SF3">
    <property type="entry name" value="THIOL:DISULFIDE INTERCHANGE PROTEIN DSBC"/>
    <property type="match status" value="1"/>
</dbReference>
<accession>A0A285USR8</accession>
<feature type="domain" description="Thioredoxin" evidence="1">
    <location>
        <begin position="88"/>
        <end position="272"/>
    </location>
</feature>
<protein>
    <submittedName>
        <fullName evidence="2">Protein-disulfide isomerase</fullName>
    </submittedName>
</protein>
<organism evidence="2 3">
    <name type="scientific">Rhizobium subbaraonis</name>
    <dbReference type="NCBI Taxonomy" id="908946"/>
    <lineage>
        <taxon>Bacteria</taxon>
        <taxon>Pseudomonadati</taxon>
        <taxon>Pseudomonadota</taxon>
        <taxon>Alphaproteobacteria</taxon>
        <taxon>Hyphomicrobiales</taxon>
        <taxon>Rhizobiaceae</taxon>
        <taxon>Rhizobium/Agrobacterium group</taxon>
        <taxon>Rhizobium</taxon>
    </lineage>
</organism>
<dbReference type="InterPro" id="IPR001853">
    <property type="entry name" value="DSBA-like_thioredoxin_dom"/>
</dbReference>
<dbReference type="RefSeq" id="WP_245423590.1">
    <property type="nucleotide sequence ID" value="NZ_OBQD01000013.1"/>
</dbReference>
<evidence type="ECO:0000259" key="1">
    <source>
        <dbReference type="PROSITE" id="PS51352"/>
    </source>
</evidence>
<dbReference type="Pfam" id="PF01323">
    <property type="entry name" value="DSBA"/>
    <property type="match status" value="1"/>
</dbReference>
<dbReference type="InterPro" id="IPR013766">
    <property type="entry name" value="Thioredoxin_domain"/>
</dbReference>